<dbReference type="AlphaFoldDB" id="A0A8G1EAF8"/>
<sequence>MAEKLAICLNAGDRNAALPEDAFTLPALERRGLRVEGYMVNTRNLLSGLLFVARLALRRRPQVVIAGEYYCTFFACLWFGMRSGVVLVSVAMNQSRRLLHFGFRPLDGLIDRIFRRLRLVVVHSVAEAGQFSALHGIPADRFAFAHWGYDLPAPGAPVAPVELCMVGRNNRDWAAFLRLATGLGLSGLIVAPAYAGLPADPAPGVTARFDIPMADCISAMAAAEVNVVALLDASRGAGHITLVSAMHLGRPLVVSAAPQIADYVLDGVNGLVVPLGDDAALADAVQRLRRDPALAERLGEAGRRLAGRFMSHAAARQRLDLLVEAALSGAPAPFLDPDWAAERARLDAS</sequence>
<proteinExistence type="predicted"/>
<dbReference type="Pfam" id="PF13692">
    <property type="entry name" value="Glyco_trans_1_4"/>
    <property type="match status" value="1"/>
</dbReference>
<dbReference type="GO" id="GO:0016757">
    <property type="term" value="F:glycosyltransferase activity"/>
    <property type="evidence" value="ECO:0007669"/>
    <property type="project" value="TreeGrafter"/>
</dbReference>
<accession>A0A8G1EAF8</accession>
<dbReference type="Proteomes" id="UP000826300">
    <property type="component" value="Chromosome"/>
</dbReference>
<gene>
    <name evidence="1" type="ORF">JO391_10860</name>
</gene>
<dbReference type="Gene3D" id="3.40.50.2000">
    <property type="entry name" value="Glycogen Phosphorylase B"/>
    <property type="match status" value="1"/>
</dbReference>
<keyword evidence="2" id="KW-1185">Reference proteome</keyword>
<dbReference type="SUPFAM" id="SSF53756">
    <property type="entry name" value="UDP-Glycosyltransferase/glycogen phosphorylase"/>
    <property type="match status" value="1"/>
</dbReference>
<reference evidence="1" key="1">
    <citation type="submission" date="2021-02" db="EMBL/GenBank/DDBJ databases">
        <title>Rhodobacter shimadae sp. nov., an aerobic anoxygenic phototrophic bacterium isolated from a hot spring.</title>
        <authorList>
            <person name="Muramatsu S."/>
            <person name="Haruta S."/>
            <person name="Hirose S."/>
            <person name="Hanada S."/>
        </authorList>
    </citation>
    <scope>NUCLEOTIDE SEQUENCE</scope>
    <source>
        <strain evidence="1">N10</strain>
    </source>
</reference>
<name>A0A8G1EAF8_9RHOB</name>
<evidence type="ECO:0000313" key="1">
    <source>
        <dbReference type="EMBL" id="QYZ68292.1"/>
    </source>
</evidence>
<protein>
    <submittedName>
        <fullName evidence="1">Glycosyltransferase</fullName>
    </submittedName>
</protein>
<evidence type="ECO:0000313" key="2">
    <source>
        <dbReference type="Proteomes" id="UP000826300"/>
    </source>
</evidence>
<dbReference type="EMBL" id="CP069370">
    <property type="protein sequence ID" value="QYZ68292.1"/>
    <property type="molecule type" value="Genomic_DNA"/>
</dbReference>
<dbReference type="PANTHER" id="PTHR12526:SF635">
    <property type="entry name" value="GLYCOSYL TRANSFERASE GROUP 1"/>
    <property type="match status" value="1"/>
</dbReference>
<organism evidence="1 2">
    <name type="scientific">Neotabrizicola shimadae</name>
    <dbReference type="NCBI Taxonomy" id="2807096"/>
    <lineage>
        <taxon>Bacteria</taxon>
        <taxon>Pseudomonadati</taxon>
        <taxon>Pseudomonadota</taxon>
        <taxon>Alphaproteobacteria</taxon>
        <taxon>Rhodobacterales</taxon>
        <taxon>Paracoccaceae</taxon>
        <taxon>Neotabrizicola</taxon>
    </lineage>
</organism>
<dbReference type="KEGG" id="nsm:JO391_10860"/>
<dbReference type="PANTHER" id="PTHR12526">
    <property type="entry name" value="GLYCOSYLTRANSFERASE"/>
    <property type="match status" value="1"/>
</dbReference>
<dbReference type="RefSeq" id="WP_220660516.1">
    <property type="nucleotide sequence ID" value="NZ_CP069370.1"/>
</dbReference>